<dbReference type="PANTHER" id="PTHR45527">
    <property type="entry name" value="NONRIBOSOMAL PEPTIDE SYNTHETASE"/>
    <property type="match status" value="1"/>
</dbReference>
<dbReference type="EMBL" id="JACHJP010000012">
    <property type="protein sequence ID" value="MBB4920143.1"/>
    <property type="molecule type" value="Genomic_DNA"/>
</dbReference>
<dbReference type="Pfam" id="PF00668">
    <property type="entry name" value="Condensation"/>
    <property type="match status" value="1"/>
</dbReference>
<dbReference type="Gene3D" id="3.30.559.10">
    <property type="entry name" value="Chloramphenicol acetyltransferase-like domain"/>
    <property type="match status" value="1"/>
</dbReference>
<dbReference type="GO" id="GO:0008610">
    <property type="term" value="P:lipid biosynthetic process"/>
    <property type="evidence" value="ECO:0007669"/>
    <property type="project" value="UniProtKB-ARBA"/>
</dbReference>
<dbReference type="Gene3D" id="3.30.559.30">
    <property type="entry name" value="Nonribosomal peptide synthetase, condensation domain"/>
    <property type="match status" value="1"/>
</dbReference>
<protein>
    <recommendedName>
        <fullName evidence="1">Condensation domain-containing protein</fullName>
    </recommendedName>
</protein>
<dbReference type="InterPro" id="IPR023213">
    <property type="entry name" value="CAT-like_dom_sf"/>
</dbReference>
<dbReference type="GO" id="GO:0009239">
    <property type="term" value="P:enterobactin biosynthetic process"/>
    <property type="evidence" value="ECO:0007669"/>
    <property type="project" value="TreeGrafter"/>
</dbReference>
<organism evidence="2 3">
    <name type="scientific">Streptosporangium saharense</name>
    <dbReference type="NCBI Taxonomy" id="1706840"/>
    <lineage>
        <taxon>Bacteria</taxon>
        <taxon>Bacillati</taxon>
        <taxon>Actinomycetota</taxon>
        <taxon>Actinomycetes</taxon>
        <taxon>Streptosporangiales</taxon>
        <taxon>Streptosporangiaceae</taxon>
        <taxon>Streptosporangium</taxon>
    </lineage>
</organism>
<dbReference type="GO" id="GO:0043041">
    <property type="term" value="P:amino acid activation for nonribosomal peptide biosynthetic process"/>
    <property type="evidence" value="ECO:0007669"/>
    <property type="project" value="TreeGrafter"/>
</dbReference>
<dbReference type="Proteomes" id="UP000552644">
    <property type="component" value="Unassembled WGS sequence"/>
</dbReference>
<gene>
    <name evidence="2" type="ORF">FHS44_007287</name>
</gene>
<feature type="domain" description="Condensation" evidence="1">
    <location>
        <begin position="48"/>
        <end position="363"/>
    </location>
</feature>
<dbReference type="RefSeq" id="WP_184723727.1">
    <property type="nucleotide sequence ID" value="NZ_JACHJP010000012.1"/>
</dbReference>
<accession>A0A7W7VRX6</accession>
<dbReference type="AlphaFoldDB" id="A0A7W7VRX6"/>
<comment type="caution">
    <text evidence="2">The sequence shown here is derived from an EMBL/GenBank/DDBJ whole genome shotgun (WGS) entry which is preliminary data.</text>
</comment>
<dbReference type="GO" id="GO:0005829">
    <property type="term" value="C:cytosol"/>
    <property type="evidence" value="ECO:0007669"/>
    <property type="project" value="TreeGrafter"/>
</dbReference>
<dbReference type="PANTHER" id="PTHR45527:SF1">
    <property type="entry name" value="FATTY ACID SYNTHASE"/>
    <property type="match status" value="1"/>
</dbReference>
<dbReference type="SUPFAM" id="SSF52777">
    <property type="entry name" value="CoA-dependent acyltransferases"/>
    <property type="match status" value="2"/>
</dbReference>
<dbReference type="GO" id="GO:0031177">
    <property type="term" value="F:phosphopantetheine binding"/>
    <property type="evidence" value="ECO:0007669"/>
    <property type="project" value="TreeGrafter"/>
</dbReference>
<keyword evidence="3" id="KW-1185">Reference proteome</keyword>
<evidence type="ECO:0000313" key="2">
    <source>
        <dbReference type="EMBL" id="MBB4920143.1"/>
    </source>
</evidence>
<reference evidence="2 3" key="1">
    <citation type="submission" date="2020-08" db="EMBL/GenBank/DDBJ databases">
        <title>Genomic Encyclopedia of Type Strains, Phase III (KMG-III): the genomes of soil and plant-associated and newly described type strains.</title>
        <authorList>
            <person name="Whitman W."/>
        </authorList>
    </citation>
    <scope>NUCLEOTIDE SEQUENCE [LARGE SCALE GENOMIC DNA]</scope>
    <source>
        <strain evidence="2 3">CECT 8840</strain>
    </source>
</reference>
<evidence type="ECO:0000259" key="1">
    <source>
        <dbReference type="Pfam" id="PF00668"/>
    </source>
</evidence>
<dbReference type="GO" id="GO:0047527">
    <property type="term" value="F:2,3-dihydroxybenzoate-serine ligase activity"/>
    <property type="evidence" value="ECO:0007669"/>
    <property type="project" value="TreeGrafter"/>
</dbReference>
<name>A0A7W7VRX6_9ACTN</name>
<evidence type="ECO:0000313" key="3">
    <source>
        <dbReference type="Proteomes" id="UP000552644"/>
    </source>
</evidence>
<dbReference type="InterPro" id="IPR001242">
    <property type="entry name" value="Condensation_dom"/>
</dbReference>
<proteinExistence type="predicted"/>
<dbReference type="GO" id="GO:0009366">
    <property type="term" value="C:enterobactin synthetase complex"/>
    <property type="evidence" value="ECO:0007669"/>
    <property type="project" value="TreeGrafter"/>
</dbReference>
<sequence length="556" mass="60184">MSAGGQVAEVLPGSPAGLVARFQGERTASGPPTVGQANMIRCVLTDPPEHMNYRFVLNVPPGRTLGDVVTAAELLVSRHESLRTTFRDDLQHVAGEGELVIEVHESRGSADLADEVAARLQAVRFDPAGELPVRMAVTVNDGVPEHVVLIVTHTTVDAVGLGLMRAELGRLLLGEVPAPVTAPQPLDVAWAERNPASLKRAQAALTYWRTNLERIPRSTFTASVDDGDNDWLLPRLRVRSTRAARALGRIGTRTGVSRSAAVLAAYTLIAGLRAGQRTAVALAISANRFRPELREYVGPLAQDALVPIDLDEPTFDGVLRRARAATLAAYQNSRFDSDALVQIMEEVQRSRGVFFARDIVFNDMSVPGPGRRTGRIEEDGQDVRSHWLPDATMPTRTSVWVRTLEGEVDFTLWADPRCLPREDAEALGEGIARLLIEAAERDVPISEVSALTGVVPLERGPGWVTVDACWVHLAEVERLVRDAVGERPFRVTFEDGRLVCHLAGPVTPQEIHTACVGKLSGRMAAMTPHHYVVCDGAPASPDGWAALPVLDEGTGR</sequence>